<organism evidence="2 3">
    <name type="scientific">Turneriella parva (strain ATCC BAA-1111 / DSM 21527 / NCTC 11395 / H)</name>
    <name type="common">Leptospira parva</name>
    <dbReference type="NCBI Taxonomy" id="869212"/>
    <lineage>
        <taxon>Bacteria</taxon>
        <taxon>Pseudomonadati</taxon>
        <taxon>Spirochaetota</taxon>
        <taxon>Spirochaetia</taxon>
        <taxon>Leptospirales</taxon>
        <taxon>Leptospiraceae</taxon>
        <taxon>Turneriella</taxon>
    </lineage>
</organism>
<sequence>MDAGLKQTINEINQIYAPEGFTIVGVFGSHARGDSTIQSDIDFLYRLSEKAINKYPGWDIFLLYERVKNDLELRTGKRVDLADENGLSKTGQRFILPAVEYV</sequence>
<dbReference type="Gene3D" id="3.30.460.10">
    <property type="entry name" value="Beta Polymerase, domain 2"/>
    <property type="match status" value="1"/>
</dbReference>
<dbReference type="OrthoDB" id="9793933at2"/>
<dbReference type="Pfam" id="PF18765">
    <property type="entry name" value="Polbeta"/>
    <property type="match status" value="1"/>
</dbReference>
<dbReference type="STRING" id="869212.Turpa_1466"/>
<dbReference type="Proteomes" id="UP000006048">
    <property type="component" value="Chromosome"/>
</dbReference>
<evidence type="ECO:0000313" key="2">
    <source>
        <dbReference type="EMBL" id="AFM12114.1"/>
    </source>
</evidence>
<name>I4B4A7_TURPD</name>
<dbReference type="KEGG" id="tpx:Turpa_1466"/>
<dbReference type="InterPro" id="IPR041633">
    <property type="entry name" value="Polbeta"/>
</dbReference>
<dbReference type="SUPFAM" id="SSF81301">
    <property type="entry name" value="Nucleotidyltransferase"/>
    <property type="match status" value="1"/>
</dbReference>
<protein>
    <submittedName>
        <fullName evidence="2">DNA polymerase beta domain-containing protein region</fullName>
    </submittedName>
</protein>
<reference evidence="2 3" key="1">
    <citation type="submission" date="2012-06" db="EMBL/GenBank/DDBJ databases">
        <title>The complete chromosome of genome of Turneriella parva DSM 21527.</title>
        <authorList>
            <consortium name="US DOE Joint Genome Institute (JGI-PGF)"/>
            <person name="Lucas S."/>
            <person name="Han J."/>
            <person name="Lapidus A."/>
            <person name="Bruce D."/>
            <person name="Goodwin L."/>
            <person name="Pitluck S."/>
            <person name="Peters L."/>
            <person name="Kyrpides N."/>
            <person name="Mavromatis K."/>
            <person name="Ivanova N."/>
            <person name="Mikhailova N."/>
            <person name="Chertkov O."/>
            <person name="Detter J.C."/>
            <person name="Tapia R."/>
            <person name="Han C."/>
            <person name="Land M."/>
            <person name="Hauser L."/>
            <person name="Markowitz V."/>
            <person name="Cheng J.-F."/>
            <person name="Hugenholtz P."/>
            <person name="Woyke T."/>
            <person name="Wu D."/>
            <person name="Gronow S."/>
            <person name="Wellnitz S."/>
            <person name="Brambilla E."/>
            <person name="Klenk H.-P."/>
            <person name="Eisen J.A."/>
        </authorList>
    </citation>
    <scope>NUCLEOTIDE SEQUENCE [LARGE SCALE GENOMIC DNA]</scope>
    <source>
        <strain evidence="3">ATCC BAA-1111 / DSM 21527 / NCTC 11395 / H</strain>
    </source>
</reference>
<evidence type="ECO:0000259" key="1">
    <source>
        <dbReference type="Pfam" id="PF18765"/>
    </source>
</evidence>
<dbReference type="RefSeq" id="WP_014802628.1">
    <property type="nucleotide sequence ID" value="NC_018020.1"/>
</dbReference>
<accession>I4B4A7</accession>
<dbReference type="HOGENOM" id="CLU_130257_8_0_12"/>
<keyword evidence="3" id="KW-1185">Reference proteome</keyword>
<evidence type="ECO:0000313" key="3">
    <source>
        <dbReference type="Proteomes" id="UP000006048"/>
    </source>
</evidence>
<dbReference type="EMBL" id="CP002959">
    <property type="protein sequence ID" value="AFM12114.1"/>
    <property type="molecule type" value="Genomic_DNA"/>
</dbReference>
<dbReference type="PATRIC" id="fig|869212.3.peg.1458"/>
<feature type="domain" description="Polymerase beta nucleotidyltransferase" evidence="1">
    <location>
        <begin position="20"/>
        <end position="85"/>
    </location>
</feature>
<dbReference type="AlphaFoldDB" id="I4B4A7"/>
<gene>
    <name evidence="2" type="ordered locus">Turpa_1466</name>
</gene>
<dbReference type="InterPro" id="IPR043519">
    <property type="entry name" value="NT_sf"/>
</dbReference>
<dbReference type="CDD" id="cd05403">
    <property type="entry name" value="NT_KNTase_like"/>
    <property type="match status" value="1"/>
</dbReference>
<proteinExistence type="predicted"/>